<evidence type="ECO:0000256" key="1">
    <source>
        <dbReference type="SAM" id="Coils"/>
    </source>
</evidence>
<accession>A0A7C3VRK9</accession>
<dbReference type="EMBL" id="DSPX01000063">
    <property type="protein sequence ID" value="HGG00315.1"/>
    <property type="molecule type" value="Genomic_DNA"/>
</dbReference>
<dbReference type="InterPro" id="IPR026870">
    <property type="entry name" value="Zinc_ribbon_dom"/>
</dbReference>
<proteinExistence type="predicted"/>
<comment type="caution">
    <text evidence="3">The sequence shown here is derived from an EMBL/GenBank/DDBJ whole genome shotgun (WGS) entry which is preliminary data.</text>
</comment>
<dbReference type="AlphaFoldDB" id="A0A7C3VRK9"/>
<feature type="coiled-coil region" evidence="1">
    <location>
        <begin position="596"/>
        <end position="623"/>
    </location>
</feature>
<keyword evidence="1" id="KW-0175">Coiled coil</keyword>
<feature type="domain" description="Zinc-ribbon" evidence="2">
    <location>
        <begin position="1061"/>
        <end position="1083"/>
    </location>
</feature>
<dbReference type="InterPro" id="IPR036525">
    <property type="entry name" value="Tubulin/FtsZ_GTPase_sf"/>
</dbReference>
<name>A0A7C3VRK9_9CYAN</name>
<dbReference type="Pfam" id="PF13809">
    <property type="entry name" value="Tubulin_2"/>
    <property type="match status" value="1"/>
</dbReference>
<sequence>MAVVDEKSMVPTVLVGVGGTGHEILARVRRLVEETYGSLANFPILSFLIIDTDKDYKVTSPNAAGSPFKDHEKYWASVSGRQVRDMMDNMSNYPWIERWFPTELERNLTAIEAGAGQIRGCGRFAFFCNYHNIQKCFEQARNAVKGHENMMLDKYGIKVTTNGLNAFVVGSLSGGTGSGMMVDIGYALRKWMQGESSPLVTAIAPLPAAFAGINVGDRVLANGYAAIMELSYFSDYRTEYVAQYSNSLVDEIRSKAAPFDFIYLAGTKNGETEFTLEQLRELTAQNIFLDLTSDFAPHKRSIRDNIKGAWAQADPGGRGYPKNFMSFGLSTIEIPIAQIRTALTNRLAGDFINWWLNESALLPPQTFELVQNDILKRMRLTEAELLGDLTAAGDKPYIAVIADFVNSIRQEITRDNLLQCTQQGVGGVLGAEKGKILQFVDGYLIPKVDQYRATHLREMSPDERLHGDFFQKMYDNRNRIIQQGQQALEAEFYRIIEDRTQGLKFADTFLTTVRQILTGAAEKFRRDAEQVWGKNEENRRKQYEDSLQDINHFKDKFGLTKQAKMEEYCGKALEGLQGSFSATIQRKARGLGLDVIARLQEHLDSLERRFARLNMKLRQARDEFRKRADEQAGSADALVINGIKLYDREELNGLYQDLIEQSVSAPVGNKSRYEAGMDAICTTLASEVLAQASPLWKQNRAAGEVMRLFDLPQLQDVQDDDWQEIVTAKTQRVIQDAPNSTKLKRDLAACDRLFQIYTNDEEQIRNQIRIAYDKSKPLIQLSDAVMKGSDAGFTPAVNSKVAIVGGRDATDPATIKLLPFLTERVGNKDAVTPLGEAERHRLVFVQEIGGFSLRCINGMREIRQSYQDWKGQTIEAKRAQLRGESKDPPIPVHIQKEPPFWDIFPDNPEIYKLVVHGRALQVLRVEQNRRTKENVIRYTRKTAIGTENVDIASTWEEAVQVLEVLACRPDREEIQRQITAKLDAVETTQQKQQLSQQLLAYLQQRQGELEREGGKDSLIYKREAKIIEDIIESRKLPTNSQVFVSPPPVSPPPVDAPRHVFCTNCGTQNPASSKFCYKCGSKLAQV</sequence>
<gene>
    <name evidence="3" type="ORF">ENR15_06605</name>
</gene>
<dbReference type="SUPFAM" id="SSF52490">
    <property type="entry name" value="Tubulin nucleotide-binding domain-like"/>
    <property type="match status" value="1"/>
</dbReference>
<protein>
    <submittedName>
        <fullName evidence="3">Zinc-ribbon domain-containing protein</fullName>
    </submittedName>
</protein>
<dbReference type="InterPro" id="IPR025904">
    <property type="entry name" value="Tubulin-like"/>
</dbReference>
<dbReference type="Pfam" id="PF13240">
    <property type="entry name" value="Zn_Ribbon_1"/>
    <property type="match status" value="1"/>
</dbReference>
<reference evidence="3" key="1">
    <citation type="journal article" date="2020" name="mSystems">
        <title>Genome- and Community-Level Interaction Insights into Carbon Utilization and Element Cycling Functions of Hydrothermarchaeota in Hydrothermal Sediment.</title>
        <authorList>
            <person name="Zhou Z."/>
            <person name="Liu Y."/>
            <person name="Xu W."/>
            <person name="Pan J."/>
            <person name="Luo Z.H."/>
            <person name="Li M."/>
        </authorList>
    </citation>
    <scope>NUCLEOTIDE SEQUENCE [LARGE SCALE GENOMIC DNA]</scope>
    <source>
        <strain evidence="3">SpSt-374</strain>
    </source>
</reference>
<dbReference type="Gene3D" id="3.40.50.1440">
    <property type="entry name" value="Tubulin/FtsZ, GTPase domain"/>
    <property type="match status" value="1"/>
</dbReference>
<evidence type="ECO:0000313" key="3">
    <source>
        <dbReference type="EMBL" id="HGG00315.1"/>
    </source>
</evidence>
<evidence type="ECO:0000259" key="2">
    <source>
        <dbReference type="Pfam" id="PF13240"/>
    </source>
</evidence>
<organism evidence="3">
    <name type="scientific">Planktothricoides sp. SpSt-374</name>
    <dbReference type="NCBI Taxonomy" id="2282167"/>
    <lineage>
        <taxon>Bacteria</taxon>
        <taxon>Bacillati</taxon>
        <taxon>Cyanobacteriota</taxon>
        <taxon>Cyanophyceae</taxon>
        <taxon>Oscillatoriophycideae</taxon>
        <taxon>Oscillatoriales</taxon>
        <taxon>Oscillatoriaceae</taxon>
        <taxon>Planktothricoides</taxon>
    </lineage>
</organism>